<evidence type="ECO:0000259" key="7">
    <source>
        <dbReference type="Pfam" id="PF00394"/>
    </source>
</evidence>
<keyword evidence="6" id="KW-0732">Signal</keyword>
<dbReference type="PROSITE" id="PS00080">
    <property type="entry name" value="MULTICOPPER_OXIDASE2"/>
    <property type="match status" value="1"/>
</dbReference>
<dbReference type="CDD" id="cd13884">
    <property type="entry name" value="CuRO_2_tcLCC_insect_like"/>
    <property type="match status" value="1"/>
</dbReference>
<reference evidence="10" key="1">
    <citation type="submission" date="2021-01" db="EMBL/GenBank/DDBJ databases">
        <authorList>
            <person name="Corre E."/>
            <person name="Pelletier E."/>
            <person name="Niang G."/>
            <person name="Scheremetjew M."/>
            <person name="Finn R."/>
            <person name="Kale V."/>
            <person name="Holt S."/>
            <person name="Cochrane G."/>
            <person name="Meng A."/>
            <person name="Brown T."/>
            <person name="Cohen L."/>
        </authorList>
    </citation>
    <scope>NUCLEOTIDE SEQUENCE</scope>
    <source>
        <strain evidence="10">CCMP1205</strain>
    </source>
</reference>
<evidence type="ECO:0000256" key="4">
    <source>
        <dbReference type="ARBA" id="ARBA00023002"/>
    </source>
</evidence>
<dbReference type="PROSITE" id="PS00079">
    <property type="entry name" value="MULTICOPPER_OXIDASE1"/>
    <property type="match status" value="1"/>
</dbReference>
<dbReference type="InterPro" id="IPR011707">
    <property type="entry name" value="Cu-oxidase-like_N"/>
</dbReference>
<dbReference type="PANTHER" id="PTHR11709">
    <property type="entry name" value="MULTI-COPPER OXIDASE"/>
    <property type="match status" value="1"/>
</dbReference>
<dbReference type="InterPro" id="IPR033138">
    <property type="entry name" value="Cu_oxidase_CS"/>
</dbReference>
<evidence type="ECO:0000259" key="9">
    <source>
        <dbReference type="Pfam" id="PF07732"/>
    </source>
</evidence>
<evidence type="ECO:0000256" key="1">
    <source>
        <dbReference type="ARBA" id="ARBA00001935"/>
    </source>
</evidence>
<feature type="signal peptide" evidence="6">
    <location>
        <begin position="1"/>
        <end position="29"/>
    </location>
</feature>
<comment type="similarity">
    <text evidence="2">Belongs to the multicopper oxidase family.</text>
</comment>
<dbReference type="Pfam" id="PF07732">
    <property type="entry name" value="Cu-oxidase_3"/>
    <property type="match status" value="1"/>
</dbReference>
<dbReference type="FunFam" id="2.60.40.420:FF:000045">
    <property type="entry name" value="Laccase 2"/>
    <property type="match status" value="1"/>
</dbReference>
<dbReference type="GO" id="GO:0005507">
    <property type="term" value="F:copper ion binding"/>
    <property type="evidence" value="ECO:0007669"/>
    <property type="project" value="InterPro"/>
</dbReference>
<organism evidence="10">
    <name type="scientific">Chloropicon primus</name>
    <dbReference type="NCBI Taxonomy" id="1764295"/>
    <lineage>
        <taxon>Eukaryota</taxon>
        <taxon>Viridiplantae</taxon>
        <taxon>Chlorophyta</taxon>
        <taxon>Chloropicophyceae</taxon>
        <taxon>Chloropicales</taxon>
        <taxon>Chloropicaceae</taxon>
        <taxon>Chloropicon</taxon>
    </lineage>
</organism>
<sequence length="698" mass="77044">METNMRMGFWWPVVLLLLLFVGMAVEANANANVVDQRVCPPQNASCSYTFHVGQRLTLHAAKFNNTCGSPGCYAESFNGSLALGKDGEALEHPETVITADGLHPGRLVVVAGPQELKQMLPGPAIEVYEGQEIVVDVINDQLVEGVTIHWHGQDQRATPWMDGVQDLTQCPIMPGVTMRYKFTAQPVGTHWWHSHSGMQRNDGLFGALIVRPRPTEEEEEEAVIDRHVLVINDFDPLNTARETFQFMLMGQSPLMPNLNPEKVRTMSGDFLDPYQTNLTFLVNGKGRHWDQDKQEFNQAPLTVVEGKEGETHRIRVINAGMSFPFRLSIDDHPLVLVASDGGELQPTEVESIIMWPGERYDFEVTFDKPPGAYWLRAASLVVGEVEDFVKPQGLAVLKYDDSSRSEPTSAPSDFKRPCSADNRCKVANCPFPRFPDSRYTDCLLFGNDLIAAEGVRPPPPPPAGEPIFLNFAFPGITSSDGSVNGQSLSLPGYAPLVSSERMGWLSTCNETCGAGETCDCPLIVNIKHNDVADFVFMNVGSGAGWAHPVHMHGYQYHVLKSGFVDNLGQFFTNRGPQGDDSEPIMNPDIDCSEAGTKLKNETWDHRPMCNQAKWSKPEGPALEGIDTSRSPLKDSINVPAGGYVWVRIKADNPGLWFVHCHLSLHVEDGMALVLATGLDVLDELNPIPPEFKDCKNLI</sequence>
<dbReference type="EMBL" id="HBHL01009144">
    <property type="protein sequence ID" value="CAD9717229.1"/>
    <property type="molecule type" value="Transcribed_RNA"/>
</dbReference>
<evidence type="ECO:0000256" key="3">
    <source>
        <dbReference type="ARBA" id="ARBA00022723"/>
    </source>
</evidence>
<dbReference type="AlphaFoldDB" id="A0A7S2T404"/>
<evidence type="ECO:0000259" key="8">
    <source>
        <dbReference type="Pfam" id="PF07731"/>
    </source>
</evidence>
<gene>
    <name evidence="10" type="ORF">CPRI1469_LOCUS6089</name>
</gene>
<evidence type="ECO:0000256" key="5">
    <source>
        <dbReference type="ARBA" id="ARBA00023008"/>
    </source>
</evidence>
<accession>A0A7S2T404</accession>
<dbReference type="CDD" id="cd13858">
    <property type="entry name" value="CuRO_1_tcLCC2_insect_like"/>
    <property type="match status" value="1"/>
</dbReference>
<keyword evidence="4" id="KW-0560">Oxidoreductase</keyword>
<dbReference type="GO" id="GO:0016491">
    <property type="term" value="F:oxidoreductase activity"/>
    <property type="evidence" value="ECO:0007669"/>
    <property type="project" value="UniProtKB-KW"/>
</dbReference>
<evidence type="ECO:0008006" key="11">
    <source>
        <dbReference type="Google" id="ProtNLM"/>
    </source>
</evidence>
<name>A0A7S2T404_9CHLO</name>
<keyword evidence="5" id="KW-0186">Copper</keyword>
<evidence type="ECO:0000256" key="6">
    <source>
        <dbReference type="SAM" id="SignalP"/>
    </source>
</evidence>
<dbReference type="SUPFAM" id="SSF49503">
    <property type="entry name" value="Cupredoxins"/>
    <property type="match status" value="3"/>
</dbReference>
<evidence type="ECO:0000256" key="2">
    <source>
        <dbReference type="ARBA" id="ARBA00010609"/>
    </source>
</evidence>
<dbReference type="InterPro" id="IPR001117">
    <property type="entry name" value="Cu-oxidase_2nd"/>
</dbReference>
<feature type="domain" description="Plastocyanin-like" evidence="7">
    <location>
        <begin position="277"/>
        <end position="401"/>
    </location>
</feature>
<dbReference type="Pfam" id="PF00394">
    <property type="entry name" value="Cu-oxidase"/>
    <property type="match status" value="1"/>
</dbReference>
<keyword evidence="3" id="KW-0479">Metal-binding</keyword>
<dbReference type="PANTHER" id="PTHR11709:SF394">
    <property type="entry name" value="FI03373P-RELATED"/>
    <property type="match status" value="1"/>
</dbReference>
<evidence type="ECO:0000313" key="10">
    <source>
        <dbReference type="EMBL" id="CAD9717229.1"/>
    </source>
</evidence>
<feature type="chain" id="PRO_5030606860" description="Multicopper oxidase" evidence="6">
    <location>
        <begin position="30"/>
        <end position="698"/>
    </location>
</feature>
<proteinExistence type="inferred from homology"/>
<dbReference type="GO" id="GO:0005886">
    <property type="term" value="C:plasma membrane"/>
    <property type="evidence" value="ECO:0007669"/>
    <property type="project" value="TreeGrafter"/>
</dbReference>
<feature type="domain" description="Plastocyanin-like" evidence="8">
    <location>
        <begin position="516"/>
        <end position="564"/>
    </location>
</feature>
<dbReference type="InterPro" id="IPR011706">
    <property type="entry name" value="Cu-oxidase_C"/>
</dbReference>
<dbReference type="InterPro" id="IPR045087">
    <property type="entry name" value="Cu-oxidase_fam"/>
</dbReference>
<feature type="domain" description="Plastocyanin-like" evidence="9">
    <location>
        <begin position="118"/>
        <end position="213"/>
    </location>
</feature>
<dbReference type="Pfam" id="PF07731">
    <property type="entry name" value="Cu-oxidase_2"/>
    <property type="match status" value="2"/>
</dbReference>
<dbReference type="Gene3D" id="2.60.40.420">
    <property type="entry name" value="Cupredoxins - blue copper proteins"/>
    <property type="match status" value="3"/>
</dbReference>
<dbReference type="InterPro" id="IPR002355">
    <property type="entry name" value="Cu_oxidase_Cu_BS"/>
</dbReference>
<dbReference type="InterPro" id="IPR008972">
    <property type="entry name" value="Cupredoxin"/>
</dbReference>
<comment type="cofactor">
    <cofactor evidence="1">
        <name>Cu cation</name>
        <dbReference type="ChEBI" id="CHEBI:23378"/>
    </cofactor>
</comment>
<dbReference type="GO" id="GO:0006826">
    <property type="term" value="P:iron ion transport"/>
    <property type="evidence" value="ECO:0007669"/>
    <property type="project" value="TreeGrafter"/>
</dbReference>
<feature type="domain" description="Plastocyanin-like" evidence="8">
    <location>
        <begin position="627"/>
        <end position="676"/>
    </location>
</feature>
<protein>
    <recommendedName>
        <fullName evidence="11">Multicopper oxidase</fullName>
    </recommendedName>
</protein>